<gene>
    <name evidence="2" type="ORF">EV643_1674</name>
</gene>
<proteinExistence type="predicted"/>
<evidence type="ECO:0000313" key="2">
    <source>
        <dbReference type="EMBL" id="TDO26238.1"/>
    </source>
</evidence>
<dbReference type="Proteomes" id="UP000295388">
    <property type="component" value="Unassembled WGS sequence"/>
</dbReference>
<name>A0A4V3C4J6_9ACTN</name>
<accession>A0A4V3C4J6</accession>
<reference evidence="2 3" key="1">
    <citation type="submission" date="2019-03" db="EMBL/GenBank/DDBJ databases">
        <title>Genomic Encyclopedia of Type Strains, Phase III (KMG-III): the genomes of soil and plant-associated and newly described type strains.</title>
        <authorList>
            <person name="Whitman W."/>
        </authorList>
    </citation>
    <scope>NUCLEOTIDE SEQUENCE [LARGE SCALE GENOMIC DNA]</scope>
    <source>
        <strain evidence="2 3">VKM Ac-2527</strain>
    </source>
</reference>
<feature type="transmembrane region" description="Helical" evidence="1">
    <location>
        <begin position="148"/>
        <end position="168"/>
    </location>
</feature>
<keyword evidence="1" id="KW-1133">Transmembrane helix</keyword>
<keyword evidence="1" id="KW-0812">Transmembrane</keyword>
<evidence type="ECO:0000256" key="1">
    <source>
        <dbReference type="SAM" id="Phobius"/>
    </source>
</evidence>
<keyword evidence="3" id="KW-1185">Reference proteome</keyword>
<feature type="transmembrane region" description="Helical" evidence="1">
    <location>
        <begin position="47"/>
        <end position="68"/>
    </location>
</feature>
<dbReference type="AlphaFoldDB" id="A0A4V3C4J6"/>
<dbReference type="EMBL" id="SNWQ01000067">
    <property type="protein sequence ID" value="TDO26238.1"/>
    <property type="molecule type" value="Genomic_DNA"/>
</dbReference>
<feature type="transmembrane region" description="Helical" evidence="1">
    <location>
        <begin position="124"/>
        <end position="142"/>
    </location>
</feature>
<feature type="transmembrane region" description="Helical" evidence="1">
    <location>
        <begin position="12"/>
        <end position="35"/>
    </location>
</feature>
<organism evidence="2 3">
    <name type="scientific">Kribbella caucasensis</name>
    <dbReference type="NCBI Taxonomy" id="2512215"/>
    <lineage>
        <taxon>Bacteria</taxon>
        <taxon>Bacillati</taxon>
        <taxon>Actinomycetota</taxon>
        <taxon>Actinomycetes</taxon>
        <taxon>Propionibacteriales</taxon>
        <taxon>Kribbellaceae</taxon>
        <taxon>Kribbella</taxon>
    </lineage>
</organism>
<evidence type="ECO:0000313" key="3">
    <source>
        <dbReference type="Proteomes" id="UP000295388"/>
    </source>
</evidence>
<sequence length="188" mass="19958">MRRGTMPDMRTYLVTTPPWMVGLASGLIFGGGFAAVTRFTAPTPVSWQAAAIAGVIAGLLFGGTLAYASGRQQRDLRAAAGDLPPAQQLEAYRAAVSGQIPANPQIRVTAVRIAQRRIEELRQFRIVSVIVTALLMLGAVMNLTAGEFMLAALLLAAALVNGAQLYQLRRVGRQLQRLSPEGAADQSG</sequence>
<keyword evidence="1" id="KW-0472">Membrane</keyword>
<comment type="caution">
    <text evidence="2">The sequence shown here is derived from an EMBL/GenBank/DDBJ whole genome shotgun (WGS) entry which is preliminary data.</text>
</comment>
<protein>
    <submittedName>
        <fullName evidence="2">Uncharacterized protein</fullName>
    </submittedName>
</protein>